<dbReference type="EMBL" id="RCHU02000001">
    <property type="protein sequence ID" value="KAL3609405.1"/>
    <property type="molecule type" value="Genomic_DNA"/>
</dbReference>
<organism evidence="1 2">
    <name type="scientific">Populus alba</name>
    <name type="common">White poplar</name>
    <dbReference type="NCBI Taxonomy" id="43335"/>
    <lineage>
        <taxon>Eukaryota</taxon>
        <taxon>Viridiplantae</taxon>
        <taxon>Streptophyta</taxon>
        <taxon>Embryophyta</taxon>
        <taxon>Tracheophyta</taxon>
        <taxon>Spermatophyta</taxon>
        <taxon>Magnoliopsida</taxon>
        <taxon>eudicotyledons</taxon>
        <taxon>Gunneridae</taxon>
        <taxon>Pentapetalae</taxon>
        <taxon>rosids</taxon>
        <taxon>fabids</taxon>
        <taxon>Malpighiales</taxon>
        <taxon>Salicaceae</taxon>
        <taxon>Saliceae</taxon>
        <taxon>Populus</taxon>
    </lineage>
</organism>
<gene>
    <name evidence="1" type="ORF">D5086_000425</name>
</gene>
<accession>A0ACC4CXB4</accession>
<evidence type="ECO:0000313" key="2">
    <source>
        <dbReference type="Proteomes" id="UP000309997"/>
    </source>
</evidence>
<comment type="caution">
    <text evidence="1">The sequence shown here is derived from an EMBL/GenBank/DDBJ whole genome shotgun (WGS) entry which is preliminary data.</text>
</comment>
<keyword evidence="2" id="KW-1185">Reference proteome</keyword>
<protein>
    <submittedName>
        <fullName evidence="1">Uncharacterized protein</fullName>
    </submittedName>
</protein>
<feature type="non-terminal residue" evidence="1">
    <location>
        <position position="121"/>
    </location>
</feature>
<proteinExistence type="predicted"/>
<sequence length="121" mass="14191">EIEGVSKIKDGYNPATWMLEVTSSSQEMALGVDFADIYKNSDLFQRKQSTYCRTKHTCSWLEGHLFSTQYSTSFFTQCMACLWKQHWSYWRNPPYTAVRFLFTTFIGLMFGTMFWDLGSKV</sequence>
<name>A0ACC4CXB4_POPAL</name>
<dbReference type="Proteomes" id="UP000309997">
    <property type="component" value="Unassembled WGS sequence"/>
</dbReference>
<reference evidence="1 2" key="1">
    <citation type="journal article" date="2024" name="Plant Biotechnol. J.">
        <title>Genome and CRISPR/Cas9 system of a widespread forest tree (Populus alba) in the world.</title>
        <authorList>
            <person name="Liu Y.J."/>
            <person name="Jiang P.F."/>
            <person name="Han X.M."/>
            <person name="Li X.Y."/>
            <person name="Wang H.M."/>
            <person name="Wang Y.J."/>
            <person name="Wang X.X."/>
            <person name="Zeng Q.Y."/>
        </authorList>
    </citation>
    <scope>NUCLEOTIDE SEQUENCE [LARGE SCALE GENOMIC DNA]</scope>
    <source>
        <strain evidence="2">cv. PAL-ZL1</strain>
    </source>
</reference>
<feature type="non-terminal residue" evidence="1">
    <location>
        <position position="1"/>
    </location>
</feature>
<evidence type="ECO:0000313" key="1">
    <source>
        <dbReference type="EMBL" id="KAL3609405.1"/>
    </source>
</evidence>